<comment type="caution">
    <text evidence="2">The sequence shown here is derived from an EMBL/GenBank/DDBJ whole genome shotgun (WGS) entry which is preliminary data.</text>
</comment>
<keyword evidence="2" id="KW-0378">Hydrolase</keyword>
<keyword evidence="2" id="KW-0540">Nuclease</keyword>
<dbReference type="AlphaFoldDB" id="A0A2W7N2B9"/>
<dbReference type="Proteomes" id="UP000248916">
    <property type="component" value="Unassembled WGS sequence"/>
</dbReference>
<dbReference type="GO" id="GO:0004519">
    <property type="term" value="F:endonuclease activity"/>
    <property type="evidence" value="ECO:0007669"/>
    <property type="project" value="UniProtKB-KW"/>
</dbReference>
<accession>A0A2W7N2B9</accession>
<evidence type="ECO:0000256" key="1">
    <source>
        <dbReference type="SAM" id="MobiDB-lite"/>
    </source>
</evidence>
<protein>
    <submittedName>
        <fullName evidence="2">Type IV secretion system T-DNA border endonuclease VirD1</fullName>
    </submittedName>
</protein>
<reference evidence="2 3" key="1">
    <citation type="submission" date="2018-06" db="EMBL/GenBank/DDBJ databases">
        <title>Genomic Encyclopedia of Archaeal and Bacterial Type Strains, Phase II (KMG-II): from individual species to whole genera.</title>
        <authorList>
            <person name="Goeker M."/>
        </authorList>
    </citation>
    <scope>NUCLEOTIDE SEQUENCE [LARGE SCALE GENOMIC DNA]</scope>
    <source>
        <strain evidence="2 3">DSM 22009</strain>
    </source>
</reference>
<evidence type="ECO:0000313" key="3">
    <source>
        <dbReference type="Proteomes" id="UP000248916"/>
    </source>
</evidence>
<name>A0A2W7N2B9_9RHOB</name>
<keyword evidence="2" id="KW-0255">Endonuclease</keyword>
<dbReference type="InterPro" id="IPR009933">
    <property type="entry name" value="VirD1"/>
</dbReference>
<proteinExistence type="predicted"/>
<dbReference type="Pfam" id="PF07328">
    <property type="entry name" value="VirD1"/>
    <property type="match status" value="1"/>
</dbReference>
<feature type="compositionally biased region" description="Polar residues" evidence="1">
    <location>
        <begin position="1"/>
        <end position="10"/>
    </location>
</feature>
<sequence length="158" mass="17783">MTTDNDQTPGWKNRQMKGGDWVDPNASKPAQRADRTIAVRVTEAELAEFDTQIARLGIKRNRALRIAMRRIGGFVEADPMQVEALRDVARQLVGVARNINQIAKSANRTRDPDYRAFMEERAALGKVLVQVQGQTQTILDLAARREDGLARLDREVDE</sequence>
<keyword evidence="3" id="KW-1185">Reference proteome</keyword>
<organism evidence="2 3">
    <name type="scientific">Palleronia aestuarii</name>
    <dbReference type="NCBI Taxonomy" id="568105"/>
    <lineage>
        <taxon>Bacteria</taxon>
        <taxon>Pseudomonadati</taxon>
        <taxon>Pseudomonadota</taxon>
        <taxon>Alphaproteobacteria</taxon>
        <taxon>Rhodobacterales</taxon>
        <taxon>Roseobacteraceae</taxon>
        <taxon>Palleronia</taxon>
    </lineage>
</organism>
<feature type="region of interest" description="Disordered" evidence="1">
    <location>
        <begin position="1"/>
        <end position="33"/>
    </location>
</feature>
<dbReference type="EMBL" id="QKZL01000015">
    <property type="protein sequence ID" value="PZX14171.1"/>
    <property type="molecule type" value="Genomic_DNA"/>
</dbReference>
<evidence type="ECO:0000313" key="2">
    <source>
        <dbReference type="EMBL" id="PZX14171.1"/>
    </source>
</evidence>
<gene>
    <name evidence="2" type="ORF">LX81_02970</name>
</gene>